<dbReference type="Pfam" id="PF03576">
    <property type="entry name" value="Peptidase_S58"/>
    <property type="match status" value="1"/>
</dbReference>
<dbReference type="Gene3D" id="3.60.70.12">
    <property type="entry name" value="L-amino peptidase D-ALA esterase/amidase"/>
    <property type="match status" value="1"/>
</dbReference>
<evidence type="ECO:0000313" key="3">
    <source>
        <dbReference type="EMBL" id="MEK9499993.1"/>
    </source>
</evidence>
<reference evidence="3 4" key="1">
    <citation type="submission" date="2024-02" db="EMBL/GenBank/DDBJ databases">
        <title>A novel Gemmatimonadota bacterium.</title>
        <authorList>
            <person name="Du Z.-J."/>
            <person name="Ye Y.-Q."/>
        </authorList>
    </citation>
    <scope>NUCLEOTIDE SEQUENCE [LARGE SCALE GENOMIC DNA]</scope>
    <source>
        <strain evidence="3 4">DH-20</strain>
    </source>
</reference>
<keyword evidence="2" id="KW-0732">Signal</keyword>
<comment type="similarity">
    <text evidence="1">Belongs to the peptidase S58 family.</text>
</comment>
<dbReference type="RefSeq" id="WP_405277809.1">
    <property type="nucleotide sequence ID" value="NZ_CP144380.1"/>
</dbReference>
<dbReference type="SUPFAM" id="SSF56266">
    <property type="entry name" value="DmpA/ArgJ-like"/>
    <property type="match status" value="1"/>
</dbReference>
<evidence type="ECO:0000256" key="2">
    <source>
        <dbReference type="SAM" id="SignalP"/>
    </source>
</evidence>
<accession>A0ABU9E5I5</accession>
<feature type="signal peptide" evidence="2">
    <location>
        <begin position="1"/>
        <end position="30"/>
    </location>
</feature>
<dbReference type="PANTHER" id="PTHR36512:SF3">
    <property type="entry name" value="BLR5678 PROTEIN"/>
    <property type="match status" value="1"/>
</dbReference>
<dbReference type="EMBL" id="JBBHLI010000001">
    <property type="protein sequence ID" value="MEK9499993.1"/>
    <property type="molecule type" value="Genomic_DNA"/>
</dbReference>
<evidence type="ECO:0000313" key="4">
    <source>
        <dbReference type="Proteomes" id="UP001484239"/>
    </source>
</evidence>
<sequence length="358" mass="35656">MRASPEGSTGRHLGRLALVAAVAVATPACAQAQRPGPTNSLTDVAGIEVGQVEQNGDGFLSGTTVILMRDGGTASVDVQGGAPGTRETDLLAPGGLVTEAHAIVLSGGSAYGLAAATGTMQWLEEQGIGYPIAGGVVPIVPSAILFDLGRGGDFSKRPDADFGYRAAAAATDGPVAQGRVGAGTGARFGLGTASVVLDNGYTVAAIVGLNPAGSPINPETCMPYGMFLELGDEFGLVAPSAADCAPADGGGAQPESGETFNTTIALVATDAPLDQTQAQRMAMVSNSGLARSIRPIHNLGDGDAVFAVATGDGSGEVDRGALQALYNAAADALGRAVVHALLAEGSYCEDYPSACANR</sequence>
<comment type="caution">
    <text evidence="3">The sequence shown here is derived from an EMBL/GenBank/DDBJ whole genome shotgun (WGS) entry which is preliminary data.</text>
</comment>
<keyword evidence="4" id="KW-1185">Reference proteome</keyword>
<organism evidence="3 4">
    <name type="scientific">Gaopeijia maritima</name>
    <dbReference type="NCBI Taxonomy" id="3119007"/>
    <lineage>
        <taxon>Bacteria</taxon>
        <taxon>Pseudomonadati</taxon>
        <taxon>Gemmatimonadota</taxon>
        <taxon>Longimicrobiia</taxon>
        <taxon>Gaopeijiales</taxon>
        <taxon>Gaopeijiaceae</taxon>
        <taxon>Gaopeijia</taxon>
    </lineage>
</organism>
<gene>
    <name evidence="3" type="ORF">WI372_03215</name>
</gene>
<dbReference type="Proteomes" id="UP001484239">
    <property type="component" value="Unassembled WGS sequence"/>
</dbReference>
<dbReference type="InterPro" id="IPR005321">
    <property type="entry name" value="Peptidase_S58_DmpA"/>
</dbReference>
<feature type="chain" id="PRO_5046709777" evidence="2">
    <location>
        <begin position="31"/>
        <end position="358"/>
    </location>
</feature>
<dbReference type="PANTHER" id="PTHR36512">
    <property type="entry name" value="D-AMINOPEPTIDASE"/>
    <property type="match status" value="1"/>
</dbReference>
<name>A0ABU9E5I5_9BACT</name>
<dbReference type="CDD" id="cd02252">
    <property type="entry name" value="nylC_like"/>
    <property type="match status" value="1"/>
</dbReference>
<evidence type="ECO:0000256" key="1">
    <source>
        <dbReference type="ARBA" id="ARBA00007068"/>
    </source>
</evidence>
<protein>
    <submittedName>
        <fullName evidence="3">P1 family peptidase</fullName>
    </submittedName>
</protein>
<proteinExistence type="inferred from homology"/>
<dbReference type="InterPro" id="IPR016117">
    <property type="entry name" value="ArgJ-like_dom_sf"/>
</dbReference>